<gene>
    <name evidence="1" type="ORF">Tco_1018492</name>
</gene>
<dbReference type="EMBL" id="BQNB010017768">
    <property type="protein sequence ID" value="GJT67012.1"/>
    <property type="molecule type" value="Genomic_DNA"/>
</dbReference>
<evidence type="ECO:0000313" key="1">
    <source>
        <dbReference type="EMBL" id="GJT67012.1"/>
    </source>
</evidence>
<proteinExistence type="predicted"/>
<sequence>MIRRNEQVVAQRVANAIEAIAIYESKIRMAHDSMNQVVREEATVGKNVRNKRKWGSDHGMDFDQQQSKRIEVVRAHATREATRRRMLEICLTTTSVNGIILERVL</sequence>
<comment type="caution">
    <text evidence="1">The sequence shown here is derived from an EMBL/GenBank/DDBJ whole genome shotgun (WGS) entry which is preliminary data.</text>
</comment>
<reference evidence="1" key="2">
    <citation type="submission" date="2022-01" db="EMBL/GenBank/DDBJ databases">
        <authorList>
            <person name="Yamashiro T."/>
            <person name="Shiraishi A."/>
            <person name="Satake H."/>
            <person name="Nakayama K."/>
        </authorList>
    </citation>
    <scope>NUCLEOTIDE SEQUENCE</scope>
</reference>
<name>A0ABQ5FX26_9ASTR</name>
<accession>A0ABQ5FX26</accession>
<protein>
    <submittedName>
        <fullName evidence="1">Uncharacterized protein</fullName>
    </submittedName>
</protein>
<dbReference type="Proteomes" id="UP001151760">
    <property type="component" value="Unassembled WGS sequence"/>
</dbReference>
<keyword evidence="2" id="KW-1185">Reference proteome</keyword>
<evidence type="ECO:0000313" key="2">
    <source>
        <dbReference type="Proteomes" id="UP001151760"/>
    </source>
</evidence>
<organism evidence="1 2">
    <name type="scientific">Tanacetum coccineum</name>
    <dbReference type="NCBI Taxonomy" id="301880"/>
    <lineage>
        <taxon>Eukaryota</taxon>
        <taxon>Viridiplantae</taxon>
        <taxon>Streptophyta</taxon>
        <taxon>Embryophyta</taxon>
        <taxon>Tracheophyta</taxon>
        <taxon>Spermatophyta</taxon>
        <taxon>Magnoliopsida</taxon>
        <taxon>eudicotyledons</taxon>
        <taxon>Gunneridae</taxon>
        <taxon>Pentapetalae</taxon>
        <taxon>asterids</taxon>
        <taxon>campanulids</taxon>
        <taxon>Asterales</taxon>
        <taxon>Asteraceae</taxon>
        <taxon>Asteroideae</taxon>
        <taxon>Anthemideae</taxon>
        <taxon>Anthemidinae</taxon>
        <taxon>Tanacetum</taxon>
    </lineage>
</organism>
<reference evidence="1" key="1">
    <citation type="journal article" date="2022" name="Int. J. Mol. Sci.">
        <title>Draft Genome of Tanacetum Coccineum: Genomic Comparison of Closely Related Tanacetum-Family Plants.</title>
        <authorList>
            <person name="Yamashiro T."/>
            <person name="Shiraishi A."/>
            <person name="Nakayama K."/>
            <person name="Satake H."/>
        </authorList>
    </citation>
    <scope>NUCLEOTIDE SEQUENCE</scope>
</reference>